<reference evidence="1 2" key="1">
    <citation type="journal article" date="2024" name="Ann. Entomol. Soc. Am.">
        <title>Genomic analyses of the southern and eastern yellowjacket wasps (Hymenoptera: Vespidae) reveal evolutionary signatures of social life.</title>
        <authorList>
            <person name="Catto M.A."/>
            <person name="Caine P.B."/>
            <person name="Orr S.E."/>
            <person name="Hunt B.G."/>
            <person name="Goodisman M.A.D."/>
        </authorList>
    </citation>
    <scope>NUCLEOTIDE SEQUENCE [LARGE SCALE GENOMIC DNA]</scope>
    <source>
        <strain evidence="1">233</strain>
        <tissue evidence="1">Head and thorax</tissue>
    </source>
</reference>
<sequence>GKFPESNNVQELKDNIFNRKQSYVHNLFYLTAYSLAKSTQKFYNEPAKLTILRNSMHCILNSILRKII</sequence>
<dbReference type="Proteomes" id="UP001607302">
    <property type="component" value="Unassembled WGS sequence"/>
</dbReference>
<dbReference type="EMBL" id="JAUDFV010000149">
    <property type="protein sequence ID" value="KAL2719277.1"/>
    <property type="molecule type" value="Genomic_DNA"/>
</dbReference>
<feature type="non-terminal residue" evidence="1">
    <location>
        <position position="1"/>
    </location>
</feature>
<accession>A0ABD2AF83</accession>
<gene>
    <name evidence="1" type="ORF">V1478_010739</name>
</gene>
<comment type="caution">
    <text evidence="1">The sequence shown here is derived from an EMBL/GenBank/DDBJ whole genome shotgun (WGS) entry which is preliminary data.</text>
</comment>
<name>A0ABD2AF83_VESSQ</name>
<dbReference type="AlphaFoldDB" id="A0ABD2AF83"/>
<organism evidence="1 2">
    <name type="scientific">Vespula squamosa</name>
    <name type="common">Southern yellow jacket</name>
    <name type="synonym">Wasp</name>
    <dbReference type="NCBI Taxonomy" id="30214"/>
    <lineage>
        <taxon>Eukaryota</taxon>
        <taxon>Metazoa</taxon>
        <taxon>Ecdysozoa</taxon>
        <taxon>Arthropoda</taxon>
        <taxon>Hexapoda</taxon>
        <taxon>Insecta</taxon>
        <taxon>Pterygota</taxon>
        <taxon>Neoptera</taxon>
        <taxon>Endopterygota</taxon>
        <taxon>Hymenoptera</taxon>
        <taxon>Apocrita</taxon>
        <taxon>Aculeata</taxon>
        <taxon>Vespoidea</taxon>
        <taxon>Vespidae</taxon>
        <taxon>Vespinae</taxon>
        <taxon>Vespula</taxon>
    </lineage>
</organism>
<proteinExistence type="predicted"/>
<keyword evidence="2" id="KW-1185">Reference proteome</keyword>
<evidence type="ECO:0000313" key="2">
    <source>
        <dbReference type="Proteomes" id="UP001607302"/>
    </source>
</evidence>
<protein>
    <submittedName>
        <fullName evidence="1">Uncharacterized protein</fullName>
    </submittedName>
</protein>
<evidence type="ECO:0000313" key="1">
    <source>
        <dbReference type="EMBL" id="KAL2719277.1"/>
    </source>
</evidence>